<feature type="compositionally biased region" description="Basic and acidic residues" evidence="1">
    <location>
        <begin position="115"/>
        <end position="130"/>
    </location>
</feature>
<reference evidence="3" key="1">
    <citation type="submission" date="2016-11" db="UniProtKB">
        <authorList>
            <consortium name="WormBaseParasite"/>
        </authorList>
    </citation>
    <scope>IDENTIFICATION</scope>
</reference>
<dbReference type="WBParaSite" id="Hba_08193">
    <property type="protein sequence ID" value="Hba_08193"/>
    <property type="gene ID" value="Hba_08193"/>
</dbReference>
<evidence type="ECO:0000313" key="2">
    <source>
        <dbReference type="Proteomes" id="UP000095283"/>
    </source>
</evidence>
<dbReference type="AlphaFoldDB" id="A0A1I7WSX2"/>
<feature type="region of interest" description="Disordered" evidence="1">
    <location>
        <begin position="81"/>
        <end position="130"/>
    </location>
</feature>
<proteinExistence type="predicted"/>
<protein>
    <submittedName>
        <fullName evidence="3">DUF1758 domain-containing protein</fullName>
    </submittedName>
</protein>
<evidence type="ECO:0000313" key="3">
    <source>
        <dbReference type="WBParaSite" id="Hba_08193"/>
    </source>
</evidence>
<name>A0A1I7WSX2_HETBA</name>
<sequence length="262" mass="29489">MIYGAYGLMGTSTNKQTLSVSIPSHTQYDFETVMLQTPPYPHVIQGAISQYVSQELLSKSPSHISSSYYLNNISDDEDYESSVEFSSSGSAEYVSETNHEQTVTSIPPTNSADTSFEKVSGKTDQPHEINTDQSKYLLNNIIGSSNRILILIDTVTSTKQYSEKRKETIVELFDESGRIGPDFKVRDQIIFKSQPSPPVRVVDHASIDTNLLEKDIMVVDIKKCSDCWDSKIRTILAPHKLIIVGMNFIGKHLFLRTKYLFF</sequence>
<evidence type="ECO:0000256" key="1">
    <source>
        <dbReference type="SAM" id="MobiDB-lite"/>
    </source>
</evidence>
<accession>A0A1I7WSX2</accession>
<keyword evidence="2" id="KW-1185">Reference proteome</keyword>
<feature type="compositionally biased region" description="Polar residues" evidence="1">
    <location>
        <begin position="100"/>
        <end position="114"/>
    </location>
</feature>
<dbReference type="Proteomes" id="UP000095283">
    <property type="component" value="Unplaced"/>
</dbReference>
<organism evidence="2 3">
    <name type="scientific">Heterorhabditis bacteriophora</name>
    <name type="common">Entomopathogenic nematode worm</name>
    <dbReference type="NCBI Taxonomy" id="37862"/>
    <lineage>
        <taxon>Eukaryota</taxon>
        <taxon>Metazoa</taxon>
        <taxon>Ecdysozoa</taxon>
        <taxon>Nematoda</taxon>
        <taxon>Chromadorea</taxon>
        <taxon>Rhabditida</taxon>
        <taxon>Rhabditina</taxon>
        <taxon>Rhabditomorpha</taxon>
        <taxon>Strongyloidea</taxon>
        <taxon>Heterorhabditidae</taxon>
        <taxon>Heterorhabditis</taxon>
    </lineage>
</organism>